<dbReference type="PANTHER" id="PTHR35176">
    <property type="entry name" value="HEME OXYGENASE HI_0854-RELATED"/>
    <property type="match status" value="1"/>
</dbReference>
<comment type="caution">
    <text evidence="3">The sequence shown here is derived from an EMBL/GenBank/DDBJ whole genome shotgun (WGS) entry which is preliminary data.</text>
</comment>
<dbReference type="AlphaFoldDB" id="A0A3E0HGW0"/>
<dbReference type="RefSeq" id="WP_116176924.1">
    <property type="nucleotide sequence ID" value="NZ_CP144375.1"/>
</dbReference>
<reference evidence="3 4" key="1">
    <citation type="submission" date="2018-08" db="EMBL/GenBank/DDBJ databases">
        <title>Genomic Encyclopedia of Archaeal and Bacterial Type Strains, Phase II (KMG-II): from individual species to whole genera.</title>
        <authorList>
            <person name="Goeker M."/>
        </authorList>
    </citation>
    <scope>NUCLEOTIDE SEQUENCE [LARGE SCALE GENOMIC DNA]</scope>
    <source>
        <strain evidence="3 4">DSM 45791</strain>
    </source>
</reference>
<dbReference type="InterPro" id="IPR012349">
    <property type="entry name" value="Split_barrel_FMN-bd"/>
</dbReference>
<dbReference type="InterPro" id="IPR052019">
    <property type="entry name" value="F420H2_bilvrd_red/Heme_oxyg"/>
</dbReference>
<keyword evidence="4" id="KW-1185">Reference proteome</keyword>
<dbReference type="Pfam" id="PF01243">
    <property type="entry name" value="PNPOx_N"/>
    <property type="match status" value="1"/>
</dbReference>
<dbReference type="Gene3D" id="2.30.110.10">
    <property type="entry name" value="Electron Transport, Fmn-binding Protein, Chain A"/>
    <property type="match status" value="1"/>
</dbReference>
<protein>
    <submittedName>
        <fullName evidence="3">PPOX class probable F420-dependent enzyme</fullName>
    </submittedName>
</protein>
<keyword evidence="1" id="KW-0560">Oxidoreductase</keyword>
<dbReference type="OrthoDB" id="162914at2"/>
<name>A0A3E0HGW0_9PSEU</name>
<dbReference type="Proteomes" id="UP000256269">
    <property type="component" value="Unassembled WGS sequence"/>
</dbReference>
<evidence type="ECO:0000259" key="2">
    <source>
        <dbReference type="Pfam" id="PF01243"/>
    </source>
</evidence>
<accession>A0A3E0HGW0</accession>
<dbReference type="InterPro" id="IPR019920">
    <property type="entry name" value="F420-binding_dom_put"/>
</dbReference>
<organism evidence="3 4">
    <name type="scientific">Kutzneria buriramensis</name>
    <dbReference type="NCBI Taxonomy" id="1045776"/>
    <lineage>
        <taxon>Bacteria</taxon>
        <taxon>Bacillati</taxon>
        <taxon>Actinomycetota</taxon>
        <taxon>Actinomycetes</taxon>
        <taxon>Pseudonocardiales</taxon>
        <taxon>Pseudonocardiaceae</taxon>
        <taxon>Kutzneria</taxon>
    </lineage>
</organism>
<dbReference type="GO" id="GO:0005829">
    <property type="term" value="C:cytosol"/>
    <property type="evidence" value="ECO:0007669"/>
    <property type="project" value="TreeGrafter"/>
</dbReference>
<dbReference type="SUPFAM" id="SSF50475">
    <property type="entry name" value="FMN-binding split barrel"/>
    <property type="match status" value="1"/>
</dbReference>
<dbReference type="GO" id="GO:0016627">
    <property type="term" value="F:oxidoreductase activity, acting on the CH-CH group of donors"/>
    <property type="evidence" value="ECO:0007669"/>
    <property type="project" value="TreeGrafter"/>
</dbReference>
<dbReference type="InterPro" id="IPR011576">
    <property type="entry name" value="Pyridox_Oxase_N"/>
</dbReference>
<feature type="domain" description="Pyridoxamine 5'-phosphate oxidase N-terminal" evidence="2">
    <location>
        <begin position="5"/>
        <end position="125"/>
    </location>
</feature>
<evidence type="ECO:0000313" key="4">
    <source>
        <dbReference type="Proteomes" id="UP000256269"/>
    </source>
</evidence>
<dbReference type="EMBL" id="QUNO01000008">
    <property type="protein sequence ID" value="REH44974.1"/>
    <property type="molecule type" value="Genomic_DNA"/>
</dbReference>
<gene>
    <name evidence="3" type="ORF">BCF44_108455</name>
</gene>
<evidence type="ECO:0000313" key="3">
    <source>
        <dbReference type="EMBL" id="REH44974.1"/>
    </source>
</evidence>
<dbReference type="NCBIfam" id="TIGR03618">
    <property type="entry name" value="Rv1155_F420"/>
    <property type="match status" value="1"/>
</dbReference>
<proteinExistence type="predicted"/>
<dbReference type="PANTHER" id="PTHR35176:SF6">
    <property type="entry name" value="HEME OXYGENASE HI_0854-RELATED"/>
    <property type="match status" value="1"/>
</dbReference>
<dbReference type="GO" id="GO:0070967">
    <property type="term" value="F:coenzyme F420 binding"/>
    <property type="evidence" value="ECO:0007669"/>
    <property type="project" value="TreeGrafter"/>
</dbReference>
<sequence>MALPEGLLDLLRKPSPCFVATINPDGSPQLTQTWVDTDGTHVLVNTVEGFQKVRNMRRDPRVSLNVTDPDNTFRYYRVRGRVVSITAEGGADHIDVLAKRYTGRPYAWYGGREQVRLIVAIEAEHVGTMG</sequence>
<evidence type="ECO:0000256" key="1">
    <source>
        <dbReference type="ARBA" id="ARBA00023002"/>
    </source>
</evidence>